<name>A0ABV2K8B0_SPOPS</name>
<keyword evidence="4" id="KW-1185">Reference proteome</keyword>
<dbReference type="NCBIfam" id="NF008750">
    <property type="entry name" value="PRK11784.1-2"/>
    <property type="match status" value="1"/>
</dbReference>
<sequence>MFRDLMLEDIFTLQEKGQHTFIDVRSPKEFNEATIPGSINIPVFDDEERAEIGTLYKHNGQEVAMERGLEVFSEKLPDFIRAFKLIKTPMTVFCWRGGMRSKTAATVLDLMGIHTTRLSGGIRSYRQWIVHELEKENFPPNFIVLNGYTGTGKTEILKRLANNGYPVIDFEHIAGHRGSIFGQIGLEPSNQKKFDSLLVRELERFKTEQYVFIEGESRRIGKVSLPQFIYEKKEIGMQIVIHLPLEERVKIVLADYEPWNNPERFKEAFQLIKKRLHTPIAKEIETHLENGEFAWVVELLLEHYYDPRYKHSGYQNTDIQKVDIDAKNIEDAFQKVLHTIEREQLRLGVIASEF</sequence>
<dbReference type="InterPro" id="IPR058840">
    <property type="entry name" value="AAA_SelU"/>
</dbReference>
<dbReference type="Gene3D" id="3.40.250.10">
    <property type="entry name" value="Rhodanese-like domain"/>
    <property type="match status" value="1"/>
</dbReference>
<dbReference type="InterPro" id="IPR017582">
    <property type="entry name" value="SelU"/>
</dbReference>
<dbReference type="NCBIfam" id="TIGR03167">
    <property type="entry name" value="tRNA_sel_U_synt"/>
    <property type="match status" value="1"/>
</dbReference>
<evidence type="ECO:0000259" key="2">
    <source>
        <dbReference type="PROSITE" id="PS50206"/>
    </source>
</evidence>
<dbReference type="EC" id="2.9.1.-" evidence="3"/>
<dbReference type="NCBIfam" id="NF008752">
    <property type="entry name" value="PRK11784.1-4"/>
    <property type="match status" value="1"/>
</dbReference>
<evidence type="ECO:0000256" key="1">
    <source>
        <dbReference type="ARBA" id="ARBA00023266"/>
    </source>
</evidence>
<comment type="caution">
    <text evidence="3">The sequence shown here is derived from an EMBL/GenBank/DDBJ whole genome shotgun (WGS) entry which is preliminary data.</text>
</comment>
<dbReference type="SUPFAM" id="SSF52540">
    <property type="entry name" value="P-loop containing nucleoside triphosphate hydrolases"/>
    <property type="match status" value="1"/>
</dbReference>
<dbReference type="Proteomes" id="UP001549104">
    <property type="component" value="Unassembled WGS sequence"/>
</dbReference>
<dbReference type="Pfam" id="PF00581">
    <property type="entry name" value="Rhodanese"/>
    <property type="match status" value="1"/>
</dbReference>
<proteinExistence type="predicted"/>
<keyword evidence="3" id="KW-0808">Transferase</keyword>
<protein>
    <submittedName>
        <fullName evidence="3">tRNA 2-selenouridine synthase</fullName>
        <ecNumber evidence="3">2.9.1.-</ecNumber>
    </submittedName>
</protein>
<dbReference type="PANTHER" id="PTHR30401">
    <property type="entry name" value="TRNA 2-SELENOURIDINE SYNTHASE"/>
    <property type="match status" value="1"/>
</dbReference>
<dbReference type="InterPro" id="IPR001763">
    <property type="entry name" value="Rhodanese-like_dom"/>
</dbReference>
<accession>A0ABV2K8B0</accession>
<dbReference type="Pfam" id="PF26341">
    <property type="entry name" value="AAA_SelU"/>
    <property type="match status" value="1"/>
</dbReference>
<gene>
    <name evidence="3" type="ORF">ABIC55_001932</name>
</gene>
<feature type="domain" description="Rhodanese" evidence="2">
    <location>
        <begin position="15"/>
        <end position="131"/>
    </location>
</feature>
<dbReference type="SUPFAM" id="SSF52821">
    <property type="entry name" value="Rhodanese/Cell cycle control phosphatase"/>
    <property type="match status" value="1"/>
</dbReference>
<dbReference type="PROSITE" id="PS50206">
    <property type="entry name" value="RHODANESE_3"/>
    <property type="match status" value="1"/>
</dbReference>
<dbReference type="InterPro" id="IPR027417">
    <property type="entry name" value="P-loop_NTPase"/>
</dbReference>
<dbReference type="EMBL" id="JBEPME010000002">
    <property type="protein sequence ID" value="MET3656845.1"/>
    <property type="molecule type" value="Genomic_DNA"/>
</dbReference>
<dbReference type="GO" id="GO:0016740">
    <property type="term" value="F:transferase activity"/>
    <property type="evidence" value="ECO:0007669"/>
    <property type="project" value="UniProtKB-KW"/>
</dbReference>
<evidence type="ECO:0000313" key="3">
    <source>
        <dbReference type="EMBL" id="MET3656845.1"/>
    </source>
</evidence>
<evidence type="ECO:0000313" key="4">
    <source>
        <dbReference type="Proteomes" id="UP001549104"/>
    </source>
</evidence>
<dbReference type="PANTHER" id="PTHR30401:SF0">
    <property type="entry name" value="TRNA 2-SELENOURIDINE SYNTHASE"/>
    <property type="match status" value="1"/>
</dbReference>
<dbReference type="RefSeq" id="WP_354312968.1">
    <property type="nucleotide sequence ID" value="NZ_JBEPME010000002.1"/>
</dbReference>
<keyword evidence="1" id="KW-0711">Selenium</keyword>
<organism evidence="3 4">
    <name type="scientific">Sporosarcina psychrophila</name>
    <name type="common">Bacillus psychrophilus</name>
    <dbReference type="NCBI Taxonomy" id="1476"/>
    <lineage>
        <taxon>Bacteria</taxon>
        <taxon>Bacillati</taxon>
        <taxon>Bacillota</taxon>
        <taxon>Bacilli</taxon>
        <taxon>Bacillales</taxon>
        <taxon>Caryophanaceae</taxon>
        <taxon>Sporosarcina</taxon>
    </lineage>
</organism>
<dbReference type="Gene3D" id="3.40.50.300">
    <property type="entry name" value="P-loop containing nucleotide triphosphate hydrolases"/>
    <property type="match status" value="1"/>
</dbReference>
<dbReference type="InterPro" id="IPR036873">
    <property type="entry name" value="Rhodanese-like_dom_sf"/>
</dbReference>
<dbReference type="SMART" id="SM00450">
    <property type="entry name" value="RHOD"/>
    <property type="match status" value="1"/>
</dbReference>
<reference evidence="3 4" key="1">
    <citation type="submission" date="2024-06" db="EMBL/GenBank/DDBJ databases">
        <title>Sorghum-associated microbial communities from plants grown in Nebraska, USA.</title>
        <authorList>
            <person name="Schachtman D."/>
        </authorList>
    </citation>
    <scope>NUCLEOTIDE SEQUENCE [LARGE SCALE GENOMIC DNA]</scope>
    <source>
        <strain evidence="3 4">1288</strain>
    </source>
</reference>